<dbReference type="NCBIfam" id="TIGR04549">
    <property type="entry name" value="LP_HExxH_w_tonB"/>
    <property type="match status" value="1"/>
</dbReference>
<gene>
    <name evidence="1" type="ORF">LY11_00107</name>
</gene>
<proteinExistence type="predicted"/>
<dbReference type="EMBL" id="QLLR01000001">
    <property type="protein sequence ID" value="RAJ37032.1"/>
    <property type="molecule type" value="Genomic_DNA"/>
</dbReference>
<dbReference type="SUPFAM" id="SSF55486">
    <property type="entry name" value="Metalloproteases ('zincins'), catalytic domain"/>
    <property type="match status" value="1"/>
</dbReference>
<dbReference type="GO" id="GO:0016787">
    <property type="term" value="F:hydrolase activity"/>
    <property type="evidence" value="ECO:0007669"/>
    <property type="project" value="UniProtKB-KW"/>
</dbReference>
<protein>
    <submittedName>
        <fullName evidence="1">Substrate import-associated zinc metallohydrolase lipoprotein</fullName>
    </submittedName>
</protein>
<keyword evidence="1" id="KW-0378">Hydrolase</keyword>
<dbReference type="InterPro" id="IPR030890">
    <property type="entry name" value="LP_HExxH_w_TonB"/>
</dbReference>
<accession>A0A327T7Z2</accession>
<evidence type="ECO:0000313" key="1">
    <source>
        <dbReference type="EMBL" id="RAJ37032.1"/>
    </source>
</evidence>
<dbReference type="Proteomes" id="UP000249754">
    <property type="component" value="Unassembled WGS sequence"/>
</dbReference>
<evidence type="ECO:0000313" key="2">
    <source>
        <dbReference type="Proteomes" id="UP000249754"/>
    </source>
</evidence>
<comment type="caution">
    <text evidence="1">The sequence shown here is derived from an EMBL/GenBank/DDBJ whole genome shotgun (WGS) entry which is preliminary data.</text>
</comment>
<name>A0A327T7Z2_9SPHI</name>
<sequence length="281" mass="31352">MVVAILITGYFTGCKKKEDLSTPLVGLGGDTWAKGPLDDWISTNYTTPYNMEIKYKWDRSELGEINKDVVPILESKVIPVLETIKSGWINPYVDIKGGDFFKKYVQKQIYMVGSAQYNSNGSITLGVAESGRKVTLMVLNDFQKGNRSSVERILHTMHHEFGHILNQNIAVTSDYQRITAGSYSATWFNIAEEDANSMGFISSYAMASKDEDFVEMLSIMLVDGEDNFQALIATLEPDAQAKLLKKKSIVISYLKSAFGIDFVALQNKVQAEINTMAPLKK</sequence>
<dbReference type="Pfam" id="PF15890">
    <property type="entry name" value="Peptidase_Mx1"/>
    <property type="match status" value="1"/>
</dbReference>
<reference evidence="1 2" key="1">
    <citation type="submission" date="2018-06" db="EMBL/GenBank/DDBJ databases">
        <title>Genomic Encyclopedia of Archaeal and Bacterial Type Strains, Phase II (KMG-II): from individual species to whole genera.</title>
        <authorList>
            <person name="Goeker M."/>
        </authorList>
    </citation>
    <scope>NUCLEOTIDE SEQUENCE [LARGE SCALE GENOMIC DNA]</scope>
    <source>
        <strain evidence="1 2">DSM 14825</strain>
    </source>
</reference>
<organism evidence="1 2">
    <name type="scientific">Pedobacter cryoconitis</name>
    <dbReference type="NCBI Taxonomy" id="188932"/>
    <lineage>
        <taxon>Bacteria</taxon>
        <taxon>Pseudomonadati</taxon>
        <taxon>Bacteroidota</taxon>
        <taxon>Sphingobacteriia</taxon>
        <taxon>Sphingobacteriales</taxon>
        <taxon>Sphingobacteriaceae</taxon>
        <taxon>Pedobacter</taxon>
    </lineage>
</organism>
<dbReference type="AlphaFoldDB" id="A0A327T7Z2"/>
<keyword evidence="1" id="KW-0449">Lipoprotein</keyword>
<dbReference type="Gene3D" id="3.40.390.70">
    <property type="match status" value="1"/>
</dbReference>